<protein>
    <recommendedName>
        <fullName evidence="6">mitogen-activated protein kinase kinase</fullName>
        <ecNumber evidence="6">2.7.12.2</ecNumber>
    </recommendedName>
</protein>
<dbReference type="SUPFAM" id="SSF56112">
    <property type="entry name" value="Protein kinase-like (PK-like)"/>
    <property type="match status" value="1"/>
</dbReference>
<accession>A0A4U5MPN9</accession>
<evidence type="ECO:0000256" key="1">
    <source>
        <dbReference type="ARBA" id="ARBA00022679"/>
    </source>
</evidence>
<dbReference type="InterPro" id="IPR011009">
    <property type="entry name" value="Kinase-like_dom_sf"/>
</dbReference>
<evidence type="ECO:0000256" key="7">
    <source>
        <dbReference type="PROSITE-ProRule" id="PRU10141"/>
    </source>
</evidence>
<name>A0A4U5MPN9_STECR</name>
<dbReference type="InterPro" id="IPR017441">
    <property type="entry name" value="Protein_kinase_ATP_BS"/>
</dbReference>
<reference evidence="10 11" key="1">
    <citation type="journal article" date="2015" name="Genome Biol.">
        <title>Comparative genomics of Steinernema reveals deeply conserved gene regulatory networks.</title>
        <authorList>
            <person name="Dillman A.R."/>
            <person name="Macchietto M."/>
            <person name="Porter C.F."/>
            <person name="Rogers A."/>
            <person name="Williams B."/>
            <person name="Antoshechkin I."/>
            <person name="Lee M.M."/>
            <person name="Goodwin Z."/>
            <person name="Lu X."/>
            <person name="Lewis E.E."/>
            <person name="Goodrich-Blair H."/>
            <person name="Stock S.P."/>
            <person name="Adams B.J."/>
            <person name="Sternberg P.W."/>
            <person name="Mortazavi A."/>
        </authorList>
    </citation>
    <scope>NUCLEOTIDE SEQUENCE [LARGE SCALE GENOMIC DNA]</scope>
    <source>
        <strain evidence="10 11">ALL</strain>
    </source>
</reference>
<dbReference type="Pfam" id="PF00069">
    <property type="entry name" value="Pkinase"/>
    <property type="match status" value="1"/>
</dbReference>
<evidence type="ECO:0000313" key="11">
    <source>
        <dbReference type="Proteomes" id="UP000298663"/>
    </source>
</evidence>
<dbReference type="Gene3D" id="1.10.510.10">
    <property type="entry name" value="Transferase(Phosphotransferase) domain 1"/>
    <property type="match status" value="1"/>
</dbReference>
<evidence type="ECO:0000256" key="8">
    <source>
        <dbReference type="RuleBase" id="RU000304"/>
    </source>
</evidence>
<organism evidence="10 11">
    <name type="scientific">Steinernema carpocapsae</name>
    <name type="common">Entomopathogenic nematode</name>
    <dbReference type="NCBI Taxonomy" id="34508"/>
    <lineage>
        <taxon>Eukaryota</taxon>
        <taxon>Metazoa</taxon>
        <taxon>Ecdysozoa</taxon>
        <taxon>Nematoda</taxon>
        <taxon>Chromadorea</taxon>
        <taxon>Rhabditida</taxon>
        <taxon>Tylenchina</taxon>
        <taxon>Panagrolaimomorpha</taxon>
        <taxon>Strongyloidoidea</taxon>
        <taxon>Steinernematidae</taxon>
        <taxon>Steinernema</taxon>
    </lineage>
</organism>
<comment type="similarity">
    <text evidence="5">Belongs to the protein kinase superfamily. STE Ser/Thr protein kinase family. MAP kinase kinase subfamily.</text>
</comment>
<keyword evidence="4 7" id="KW-0067">ATP-binding</keyword>
<keyword evidence="8" id="KW-0723">Serine/threonine-protein kinase</keyword>
<evidence type="ECO:0000256" key="5">
    <source>
        <dbReference type="ARBA" id="ARBA00038035"/>
    </source>
</evidence>
<comment type="caution">
    <text evidence="10">The sequence shown here is derived from an EMBL/GenBank/DDBJ whole genome shotgun (WGS) entry which is preliminary data.</text>
</comment>
<dbReference type="PROSITE" id="PS00107">
    <property type="entry name" value="PROTEIN_KINASE_ATP"/>
    <property type="match status" value="1"/>
</dbReference>
<evidence type="ECO:0000256" key="2">
    <source>
        <dbReference type="ARBA" id="ARBA00022741"/>
    </source>
</evidence>
<evidence type="ECO:0000256" key="6">
    <source>
        <dbReference type="ARBA" id="ARBA00038999"/>
    </source>
</evidence>
<gene>
    <name evidence="10" type="ORF">L596_019220</name>
</gene>
<feature type="domain" description="Protein kinase" evidence="9">
    <location>
        <begin position="49"/>
        <end position="311"/>
    </location>
</feature>
<dbReference type="OrthoDB" id="25592at2759"/>
<dbReference type="EMBL" id="AZBU02000006">
    <property type="protein sequence ID" value="TKR71656.1"/>
    <property type="molecule type" value="Genomic_DNA"/>
</dbReference>
<dbReference type="GO" id="GO:0005524">
    <property type="term" value="F:ATP binding"/>
    <property type="evidence" value="ECO:0007669"/>
    <property type="project" value="UniProtKB-UniRule"/>
</dbReference>
<keyword evidence="2 7" id="KW-0547">Nucleotide-binding</keyword>
<dbReference type="GO" id="GO:0004708">
    <property type="term" value="F:MAP kinase kinase activity"/>
    <property type="evidence" value="ECO:0007669"/>
    <property type="project" value="UniProtKB-EC"/>
</dbReference>
<dbReference type="Gene3D" id="3.30.200.20">
    <property type="entry name" value="Phosphorylase Kinase, domain 1"/>
    <property type="match status" value="1"/>
</dbReference>
<evidence type="ECO:0000256" key="3">
    <source>
        <dbReference type="ARBA" id="ARBA00022777"/>
    </source>
</evidence>
<evidence type="ECO:0000256" key="4">
    <source>
        <dbReference type="ARBA" id="ARBA00022840"/>
    </source>
</evidence>
<dbReference type="STRING" id="34508.A0A4U5MPN9"/>
<keyword evidence="3" id="KW-0418">Kinase</keyword>
<dbReference type="InterPro" id="IPR008271">
    <property type="entry name" value="Ser/Thr_kinase_AS"/>
</dbReference>
<feature type="binding site" evidence="7">
    <location>
        <position position="78"/>
    </location>
    <ligand>
        <name>ATP</name>
        <dbReference type="ChEBI" id="CHEBI:30616"/>
    </ligand>
</feature>
<sequence length="334" mass="38102">MERPAEIRFASNVSEFSDAQQQEIAQFSSNSGVMRFDNVTYQNVTENQFIKNKKLGRGTFGHVFEATFANNGKKVAVKECIARMDSGNSVLLGWAKRMGRELEINSMSHQCENLLKCHGYIVTPEFHVFLYLEVMPMSLGQLSRAAGKISDRFVGKFAIDVITGMHYLRQLKMVHRDLKPDNMLIDKFGTVKLADFGFMGYVMEMSVVSNTTGTIIYTAPEVFTTDPRNSPWKSSVDVWSFAISMLELLRGEHPLEDQQSQFLSIMQVINADIPELTKKEAPAIYDLINSCLNRDPSRRPRIKDLPKHAAIKRLEEDENVKEELREWLSQYLSL</sequence>
<keyword evidence="1" id="KW-0808">Transferase</keyword>
<dbReference type="EC" id="2.7.12.2" evidence="6"/>
<dbReference type="GO" id="GO:0051403">
    <property type="term" value="P:stress-activated MAPK cascade"/>
    <property type="evidence" value="ECO:0007669"/>
    <property type="project" value="TreeGrafter"/>
</dbReference>
<dbReference type="Proteomes" id="UP000298663">
    <property type="component" value="Unassembled WGS sequence"/>
</dbReference>
<reference evidence="10 11" key="2">
    <citation type="journal article" date="2019" name="G3 (Bethesda)">
        <title>Hybrid Assembly of the Genome of the Entomopathogenic Nematode Steinernema carpocapsae Identifies the X-Chromosome.</title>
        <authorList>
            <person name="Serra L."/>
            <person name="Macchietto M."/>
            <person name="Macias-Munoz A."/>
            <person name="McGill C.J."/>
            <person name="Rodriguez I.M."/>
            <person name="Rodriguez B."/>
            <person name="Murad R."/>
            <person name="Mortazavi A."/>
        </authorList>
    </citation>
    <scope>NUCLEOTIDE SEQUENCE [LARGE SCALE GENOMIC DNA]</scope>
    <source>
        <strain evidence="10 11">ALL</strain>
    </source>
</reference>
<dbReference type="GO" id="GO:0004674">
    <property type="term" value="F:protein serine/threonine kinase activity"/>
    <property type="evidence" value="ECO:0007669"/>
    <property type="project" value="UniProtKB-KW"/>
</dbReference>
<evidence type="ECO:0000313" key="10">
    <source>
        <dbReference type="EMBL" id="TKR71656.1"/>
    </source>
</evidence>
<proteinExistence type="inferred from homology"/>
<dbReference type="PROSITE" id="PS00108">
    <property type="entry name" value="PROTEIN_KINASE_ST"/>
    <property type="match status" value="1"/>
</dbReference>
<dbReference type="InterPro" id="IPR000719">
    <property type="entry name" value="Prot_kinase_dom"/>
</dbReference>
<dbReference type="AlphaFoldDB" id="A0A4U5MPN9"/>
<dbReference type="PANTHER" id="PTHR48013:SF30">
    <property type="entry name" value="STE20-RELATED KINASE ADAPTER PROTEIN STRD-1"/>
    <property type="match status" value="1"/>
</dbReference>
<evidence type="ECO:0000259" key="9">
    <source>
        <dbReference type="PROSITE" id="PS50011"/>
    </source>
</evidence>
<keyword evidence="11" id="KW-1185">Reference proteome</keyword>
<dbReference type="PANTHER" id="PTHR48013">
    <property type="entry name" value="DUAL SPECIFICITY MITOGEN-ACTIVATED PROTEIN KINASE KINASE 5-RELATED"/>
    <property type="match status" value="1"/>
</dbReference>
<dbReference type="SMART" id="SM00220">
    <property type="entry name" value="S_TKc"/>
    <property type="match status" value="1"/>
</dbReference>
<dbReference type="PROSITE" id="PS50011">
    <property type="entry name" value="PROTEIN_KINASE_DOM"/>
    <property type="match status" value="1"/>
</dbReference>